<protein>
    <recommendedName>
        <fullName evidence="2">Phosphoribosyltransferase domain-containing protein</fullName>
    </recommendedName>
</protein>
<dbReference type="Pfam" id="PF00156">
    <property type="entry name" value="Pribosyltran"/>
    <property type="match status" value="1"/>
</dbReference>
<gene>
    <name evidence="3" type="ORF">METZ01_LOCUS62876</name>
</gene>
<dbReference type="InterPro" id="IPR000836">
    <property type="entry name" value="PRTase_dom"/>
</dbReference>
<dbReference type="AlphaFoldDB" id="A0A381T1B9"/>
<reference evidence="3" key="1">
    <citation type="submission" date="2018-05" db="EMBL/GenBank/DDBJ databases">
        <authorList>
            <person name="Lanie J.A."/>
            <person name="Ng W.-L."/>
            <person name="Kazmierczak K.M."/>
            <person name="Andrzejewski T.M."/>
            <person name="Davidsen T.M."/>
            <person name="Wayne K.J."/>
            <person name="Tettelin H."/>
            <person name="Glass J.I."/>
            <person name="Rusch D."/>
            <person name="Podicherti R."/>
            <person name="Tsui H.-C.T."/>
            <person name="Winkler M.E."/>
        </authorList>
    </citation>
    <scope>NUCLEOTIDE SEQUENCE</scope>
</reference>
<dbReference type="InterPro" id="IPR051910">
    <property type="entry name" value="ComF/GntX_DNA_util-trans"/>
</dbReference>
<dbReference type="Gene3D" id="3.40.50.2020">
    <property type="match status" value="1"/>
</dbReference>
<proteinExistence type="inferred from homology"/>
<sequence length="239" mass="26976">MAAFSHFAPFHSGGSAFLDLLFPNICSVCGQENFHSRDPVCAGCDDQWIPMDLKNRVQELAVRKNIDRAYSGWEFGPELRALIHPLKYQDRARIGSYLGRRLGRRVKEKMNLELDALIPVPLHPVKYRERGYNQAQWICRGLSRELQLPMWLKAITRVKYTISQTTLDREERQNNMQLAFRTRKDMAGKTIAVIDDVLTTGSTISSLAGTMKDAGAKTVVALTVAAPLDHLDDSFPESL</sequence>
<organism evidence="3">
    <name type="scientific">marine metagenome</name>
    <dbReference type="NCBI Taxonomy" id="408172"/>
    <lineage>
        <taxon>unclassified sequences</taxon>
        <taxon>metagenomes</taxon>
        <taxon>ecological metagenomes</taxon>
    </lineage>
</organism>
<name>A0A381T1B9_9ZZZZ</name>
<evidence type="ECO:0000256" key="1">
    <source>
        <dbReference type="ARBA" id="ARBA00008007"/>
    </source>
</evidence>
<evidence type="ECO:0000313" key="3">
    <source>
        <dbReference type="EMBL" id="SVA10022.1"/>
    </source>
</evidence>
<feature type="domain" description="Phosphoribosyltransferase" evidence="2">
    <location>
        <begin position="160"/>
        <end position="226"/>
    </location>
</feature>
<dbReference type="CDD" id="cd06223">
    <property type="entry name" value="PRTases_typeI"/>
    <property type="match status" value="1"/>
</dbReference>
<dbReference type="PANTHER" id="PTHR47505">
    <property type="entry name" value="DNA UTILIZATION PROTEIN YHGH"/>
    <property type="match status" value="1"/>
</dbReference>
<dbReference type="PANTHER" id="PTHR47505:SF1">
    <property type="entry name" value="DNA UTILIZATION PROTEIN YHGH"/>
    <property type="match status" value="1"/>
</dbReference>
<dbReference type="SUPFAM" id="SSF53271">
    <property type="entry name" value="PRTase-like"/>
    <property type="match status" value="1"/>
</dbReference>
<dbReference type="EMBL" id="UINC01003881">
    <property type="protein sequence ID" value="SVA10022.1"/>
    <property type="molecule type" value="Genomic_DNA"/>
</dbReference>
<dbReference type="InterPro" id="IPR029057">
    <property type="entry name" value="PRTase-like"/>
</dbReference>
<accession>A0A381T1B9</accession>
<evidence type="ECO:0000259" key="2">
    <source>
        <dbReference type="Pfam" id="PF00156"/>
    </source>
</evidence>
<comment type="similarity">
    <text evidence="1">Belongs to the ComF/GntX family.</text>
</comment>